<gene>
    <name evidence="2" type="primary">BQ5605_C003g01964</name>
    <name evidence="2" type="ORF">BQ5605_C003G01964</name>
</gene>
<evidence type="ECO:0000313" key="3">
    <source>
        <dbReference type="Proteomes" id="UP000249464"/>
    </source>
</evidence>
<name>A0A2X0M3V5_9BASI</name>
<organism evidence="2 3">
    <name type="scientific">Microbotryum silenes-dioicae</name>
    <dbReference type="NCBI Taxonomy" id="796604"/>
    <lineage>
        <taxon>Eukaryota</taxon>
        <taxon>Fungi</taxon>
        <taxon>Dikarya</taxon>
        <taxon>Basidiomycota</taxon>
        <taxon>Pucciniomycotina</taxon>
        <taxon>Microbotryomycetes</taxon>
        <taxon>Microbotryales</taxon>
        <taxon>Microbotryaceae</taxon>
        <taxon>Microbotryum</taxon>
    </lineage>
</organism>
<accession>A0A2X0M3V5</accession>
<dbReference type="EMBL" id="FQNC01000042">
    <property type="protein sequence ID" value="SGY38135.1"/>
    <property type="molecule type" value="Genomic_DNA"/>
</dbReference>
<proteinExistence type="predicted"/>
<protein>
    <submittedName>
        <fullName evidence="2">BQ5605_C003g01964 protein</fullName>
    </submittedName>
</protein>
<sequence length="96" mass="10985">MGVHARRTEQLRKKAATPLVAQTDPTKPEHATVLDRKGFLDNPSPWTHLHSKYRDAMKAYYITDSKFDAAKLKDILAGHHLKPRGDFCKAWLPYTI</sequence>
<dbReference type="AlphaFoldDB" id="A0A2X0M3V5"/>
<reference evidence="2 3" key="1">
    <citation type="submission" date="2016-11" db="EMBL/GenBank/DDBJ databases">
        <authorList>
            <person name="Jaros S."/>
            <person name="Januszkiewicz K."/>
            <person name="Wedrychowicz H."/>
        </authorList>
    </citation>
    <scope>NUCLEOTIDE SEQUENCE [LARGE SCALE GENOMIC DNA]</scope>
</reference>
<evidence type="ECO:0000256" key="1">
    <source>
        <dbReference type="SAM" id="MobiDB-lite"/>
    </source>
</evidence>
<dbReference type="Proteomes" id="UP000249464">
    <property type="component" value="Unassembled WGS sequence"/>
</dbReference>
<evidence type="ECO:0000313" key="2">
    <source>
        <dbReference type="EMBL" id="SGY38135.1"/>
    </source>
</evidence>
<keyword evidence="3" id="KW-1185">Reference proteome</keyword>
<feature type="region of interest" description="Disordered" evidence="1">
    <location>
        <begin position="1"/>
        <end position="28"/>
    </location>
</feature>
<feature type="compositionally biased region" description="Basic and acidic residues" evidence="1">
    <location>
        <begin position="1"/>
        <end position="12"/>
    </location>
</feature>